<evidence type="ECO:0008006" key="7">
    <source>
        <dbReference type="Google" id="ProtNLM"/>
    </source>
</evidence>
<dbReference type="InterPro" id="IPR023214">
    <property type="entry name" value="HAD_sf"/>
</dbReference>
<dbReference type="SUPFAM" id="SSF56784">
    <property type="entry name" value="HAD-like"/>
    <property type="match status" value="1"/>
</dbReference>
<dbReference type="EMBL" id="JARAKH010000014">
    <property type="protein sequence ID" value="KAK8397371.1"/>
    <property type="molecule type" value="Genomic_DNA"/>
</dbReference>
<keyword evidence="4" id="KW-0479">Metal-binding</keyword>
<feature type="binding site" evidence="4">
    <location>
        <position position="274"/>
    </location>
    <ligand>
        <name>Mg(2+)</name>
        <dbReference type="ChEBI" id="CHEBI:18420"/>
    </ligand>
</feature>
<accession>A0AAW0UEL8</accession>
<keyword evidence="4" id="KW-0460">Magnesium</keyword>
<protein>
    <recommendedName>
        <fullName evidence="7">Phosphoglycolate phosphatase</fullName>
    </recommendedName>
</protein>
<dbReference type="PIRSF" id="PIRSF000915">
    <property type="entry name" value="PGP-type_phosphatase"/>
    <property type="match status" value="1"/>
</dbReference>
<comment type="cofactor">
    <cofactor evidence="4">
        <name>Mg(2+)</name>
        <dbReference type="ChEBI" id="CHEBI:18420"/>
    </cofactor>
    <text evidence="4">Divalent metal ions. Mg(2+) is the most effective.</text>
</comment>
<dbReference type="Pfam" id="PF13242">
    <property type="entry name" value="Hydrolase_like"/>
    <property type="match status" value="1"/>
</dbReference>
<evidence type="ECO:0000256" key="4">
    <source>
        <dbReference type="PIRSR" id="PIRSR000915-3"/>
    </source>
</evidence>
<dbReference type="InterPro" id="IPR006349">
    <property type="entry name" value="PGP_euk"/>
</dbReference>
<keyword evidence="6" id="KW-1185">Reference proteome</keyword>
<proteinExistence type="predicted"/>
<feature type="binding site" evidence="3">
    <location>
        <position position="249"/>
    </location>
    <ligand>
        <name>substrate</name>
    </ligand>
</feature>
<dbReference type="GO" id="GO:0016791">
    <property type="term" value="F:phosphatase activity"/>
    <property type="evidence" value="ECO:0007669"/>
    <property type="project" value="InterPro"/>
</dbReference>
<dbReference type="NCBIfam" id="TIGR01452">
    <property type="entry name" value="PGP_euk"/>
    <property type="match status" value="1"/>
</dbReference>
<dbReference type="GO" id="GO:0046872">
    <property type="term" value="F:metal ion binding"/>
    <property type="evidence" value="ECO:0007669"/>
    <property type="project" value="UniProtKB-KW"/>
</dbReference>
<keyword evidence="1" id="KW-0378">Hydrolase</keyword>
<evidence type="ECO:0000256" key="2">
    <source>
        <dbReference type="PIRSR" id="PIRSR000915-1"/>
    </source>
</evidence>
<dbReference type="GO" id="GO:0005737">
    <property type="term" value="C:cytoplasm"/>
    <property type="evidence" value="ECO:0007669"/>
    <property type="project" value="TreeGrafter"/>
</dbReference>
<evidence type="ECO:0000313" key="6">
    <source>
        <dbReference type="Proteomes" id="UP001487740"/>
    </source>
</evidence>
<gene>
    <name evidence="5" type="ORF">O3P69_004828</name>
</gene>
<comment type="caution">
    <text evidence="5">The sequence shown here is derived from an EMBL/GenBank/DDBJ whole genome shotgun (WGS) entry which is preliminary data.</text>
</comment>
<reference evidence="5 6" key="1">
    <citation type="submission" date="2023-03" db="EMBL/GenBank/DDBJ databases">
        <title>High-quality genome of Scylla paramamosain provides insights in environmental adaptation.</title>
        <authorList>
            <person name="Zhang L."/>
        </authorList>
    </citation>
    <scope>NUCLEOTIDE SEQUENCE [LARGE SCALE GENOMIC DNA]</scope>
    <source>
        <strain evidence="5">LZ_2023a</strain>
        <tissue evidence="5">Muscle</tissue>
    </source>
</reference>
<dbReference type="Gene3D" id="3.40.50.1000">
    <property type="entry name" value="HAD superfamily/HAD-like"/>
    <property type="match status" value="2"/>
</dbReference>
<dbReference type="NCBIfam" id="TIGR01460">
    <property type="entry name" value="HAD-SF-IIA"/>
    <property type="match status" value="1"/>
</dbReference>
<sequence length="340" mass="37469">MTHQSPSHKQRRLPVATKRISKTSPELAMAPLPALITRENFKSFLESFDTVLTDCDGVLWHEDRLIGQAHVTLNTLQALGKKVFFVTNNSTKSRDDYVEKCGRLGFKATKEDILSSAYVLAQYLKQQGFQKKVYVMGMGGIVKELQAEGIQSTGGEPEVYDGGSLSTLMDKMKLDPDVGAVACGFDPYLSYLKVMRAASYLERPGCLFLATNTDERFPVASKGLVYPGTGCVVRCVETVAERPATVMGKPSTKMFSVIQEKNSLDPKRTLMIGDRCNTDILFGKNCGLQTLVVLSGVTTQADLEKWAASDDPEQHALLADYCLTQLDDLLAFLDPKQEQC</sequence>
<dbReference type="InterPro" id="IPR006357">
    <property type="entry name" value="HAD-SF_hydro_IIA"/>
</dbReference>
<organism evidence="5 6">
    <name type="scientific">Scylla paramamosain</name>
    <name type="common">Mud crab</name>
    <dbReference type="NCBI Taxonomy" id="85552"/>
    <lineage>
        <taxon>Eukaryota</taxon>
        <taxon>Metazoa</taxon>
        <taxon>Ecdysozoa</taxon>
        <taxon>Arthropoda</taxon>
        <taxon>Crustacea</taxon>
        <taxon>Multicrustacea</taxon>
        <taxon>Malacostraca</taxon>
        <taxon>Eumalacostraca</taxon>
        <taxon>Eucarida</taxon>
        <taxon>Decapoda</taxon>
        <taxon>Pleocyemata</taxon>
        <taxon>Brachyura</taxon>
        <taxon>Eubrachyura</taxon>
        <taxon>Portunoidea</taxon>
        <taxon>Portunidae</taxon>
        <taxon>Portuninae</taxon>
        <taxon>Scylla</taxon>
    </lineage>
</organism>
<dbReference type="Proteomes" id="UP001487740">
    <property type="component" value="Unassembled WGS sequence"/>
</dbReference>
<evidence type="ECO:0000256" key="1">
    <source>
        <dbReference type="ARBA" id="ARBA00022801"/>
    </source>
</evidence>
<feature type="active site" description="Proton donor" evidence="2">
    <location>
        <position position="56"/>
    </location>
</feature>
<evidence type="ECO:0000256" key="3">
    <source>
        <dbReference type="PIRSR" id="PIRSR000915-2"/>
    </source>
</evidence>
<feature type="active site" description="Nucleophile" evidence="2">
    <location>
        <position position="54"/>
    </location>
</feature>
<dbReference type="PANTHER" id="PTHR19288">
    <property type="entry name" value="4-NITROPHENYLPHOSPHATASE-RELATED"/>
    <property type="match status" value="1"/>
</dbReference>
<feature type="binding site" evidence="4">
    <location>
        <position position="56"/>
    </location>
    <ligand>
        <name>Mg(2+)</name>
        <dbReference type="ChEBI" id="CHEBI:18420"/>
    </ligand>
</feature>
<dbReference type="InterPro" id="IPR036412">
    <property type="entry name" value="HAD-like_sf"/>
</dbReference>
<dbReference type="Pfam" id="PF13344">
    <property type="entry name" value="Hydrolase_6"/>
    <property type="match status" value="1"/>
</dbReference>
<name>A0AAW0UEL8_SCYPA</name>
<feature type="binding site" evidence="4">
    <location>
        <position position="54"/>
    </location>
    <ligand>
        <name>Mg(2+)</name>
        <dbReference type="ChEBI" id="CHEBI:18420"/>
    </ligand>
</feature>
<dbReference type="AlphaFoldDB" id="A0AAW0UEL8"/>
<evidence type="ECO:0000313" key="5">
    <source>
        <dbReference type="EMBL" id="KAK8397371.1"/>
    </source>
</evidence>
<dbReference type="PANTHER" id="PTHR19288:SF93">
    <property type="entry name" value="FI11325P-RELATED"/>
    <property type="match status" value="1"/>
</dbReference>